<protein>
    <submittedName>
        <fullName evidence="2">Cell wall-binding repeat-containing protein</fullName>
    </submittedName>
</protein>
<proteinExistence type="predicted"/>
<evidence type="ECO:0000313" key="2">
    <source>
        <dbReference type="EMBL" id="MFB9376163.1"/>
    </source>
</evidence>
<feature type="signal peptide" evidence="1">
    <location>
        <begin position="1"/>
        <end position="26"/>
    </location>
</feature>
<dbReference type="Proteomes" id="UP001589748">
    <property type="component" value="Unassembled WGS sequence"/>
</dbReference>
<name>A0ABV5LQ47_9ACTN</name>
<dbReference type="Pfam" id="PF04122">
    <property type="entry name" value="CW_binding_2"/>
    <property type="match status" value="1"/>
</dbReference>
<evidence type="ECO:0000256" key="1">
    <source>
        <dbReference type="SAM" id="SignalP"/>
    </source>
</evidence>
<evidence type="ECO:0000313" key="3">
    <source>
        <dbReference type="Proteomes" id="UP001589748"/>
    </source>
</evidence>
<gene>
    <name evidence="2" type="ORF">ACFFVI_04195</name>
</gene>
<dbReference type="RefSeq" id="WP_380134697.1">
    <property type="nucleotide sequence ID" value="NZ_JBHLUI010000002.1"/>
</dbReference>
<sequence>MRRTARKLLAVGVLAVGSLTTSSAVAADPAPASWARPATAGASPLAAETPGLIRVGGADRYETAADISRRNWAPTTTFVVFLASGTSTADALALGPSSFSQGPLLLTARDRLPEATRAELERLRPCLLVAVGGTQVLSDAVVAEAMTYVDPEGSACLRN</sequence>
<reference evidence="2 3" key="1">
    <citation type="submission" date="2024-09" db="EMBL/GenBank/DDBJ databases">
        <authorList>
            <person name="Sun Q."/>
            <person name="Mori K."/>
        </authorList>
    </citation>
    <scope>NUCLEOTIDE SEQUENCE [LARGE SCALE GENOMIC DNA]</scope>
    <source>
        <strain evidence="2 3">TISTR 1856</strain>
    </source>
</reference>
<dbReference type="InterPro" id="IPR007253">
    <property type="entry name" value="Cell_wall-bd_2"/>
</dbReference>
<comment type="caution">
    <text evidence="2">The sequence shown here is derived from an EMBL/GenBank/DDBJ whole genome shotgun (WGS) entry which is preliminary data.</text>
</comment>
<keyword evidence="1" id="KW-0732">Signal</keyword>
<organism evidence="2 3">
    <name type="scientific">Kineococcus gynurae</name>
    <dbReference type="NCBI Taxonomy" id="452979"/>
    <lineage>
        <taxon>Bacteria</taxon>
        <taxon>Bacillati</taxon>
        <taxon>Actinomycetota</taxon>
        <taxon>Actinomycetes</taxon>
        <taxon>Kineosporiales</taxon>
        <taxon>Kineosporiaceae</taxon>
        <taxon>Kineococcus</taxon>
    </lineage>
</organism>
<keyword evidence="3" id="KW-1185">Reference proteome</keyword>
<accession>A0ABV5LQ47</accession>
<feature type="chain" id="PRO_5046672542" evidence="1">
    <location>
        <begin position="27"/>
        <end position="159"/>
    </location>
</feature>
<dbReference type="EMBL" id="JBHMDM010000002">
    <property type="protein sequence ID" value="MFB9376163.1"/>
    <property type="molecule type" value="Genomic_DNA"/>
</dbReference>